<accession>A0A8A1UUI2</accession>
<reference evidence="2" key="1">
    <citation type="submission" date="2012-12" db="EMBL/GenBank/DDBJ databases">
        <authorList>
            <person name="Pethick F.E."/>
            <person name="MacFadyen A.C."/>
            <person name="Tang Z."/>
            <person name="Sangal V."/>
            <person name="Tze-Tze L."/>
            <person name="Chu J."/>
            <person name="Guo M."/>
            <person name="Kirby R."/>
            <person name="Hoskisson P.A."/>
            <person name="Herron P.R."/>
            <person name="Hunter I.S."/>
        </authorList>
    </citation>
    <scope>NUCLEOTIDE SEQUENCE</scope>
    <source>
        <strain evidence="2">ATCC 10970</strain>
    </source>
</reference>
<gene>
    <name evidence="2" type="ORF">SRIM_025145</name>
</gene>
<dbReference type="AlphaFoldDB" id="A0A8A1UUI2"/>
<feature type="compositionally biased region" description="Pro residues" evidence="1">
    <location>
        <begin position="242"/>
        <end position="280"/>
    </location>
</feature>
<dbReference type="EMBL" id="CP048261">
    <property type="protein sequence ID" value="QST83011.1"/>
    <property type="molecule type" value="Genomic_DNA"/>
</dbReference>
<proteinExistence type="predicted"/>
<feature type="compositionally biased region" description="Basic and acidic residues" evidence="1">
    <location>
        <begin position="33"/>
        <end position="44"/>
    </location>
</feature>
<dbReference type="RefSeq" id="WP_129820750.1">
    <property type="nucleotide sequence ID" value="NZ_CP048261.1"/>
</dbReference>
<feature type="compositionally biased region" description="Low complexity" evidence="1">
    <location>
        <begin position="211"/>
        <end position="224"/>
    </location>
</feature>
<protein>
    <submittedName>
        <fullName evidence="2">Uncharacterized protein</fullName>
    </submittedName>
</protein>
<feature type="region of interest" description="Disordered" evidence="1">
    <location>
        <begin position="129"/>
        <end position="317"/>
    </location>
</feature>
<evidence type="ECO:0000313" key="2">
    <source>
        <dbReference type="EMBL" id="QST83011.1"/>
    </source>
</evidence>
<feature type="compositionally biased region" description="Low complexity" evidence="1">
    <location>
        <begin position="189"/>
        <end position="204"/>
    </location>
</feature>
<dbReference type="GeneID" id="66857324"/>
<feature type="compositionally biased region" description="Pro residues" evidence="1">
    <location>
        <begin position="147"/>
        <end position="173"/>
    </location>
</feature>
<feature type="region of interest" description="Disordered" evidence="1">
    <location>
        <begin position="436"/>
        <end position="483"/>
    </location>
</feature>
<evidence type="ECO:0000313" key="3">
    <source>
        <dbReference type="Proteomes" id="UP000011074"/>
    </source>
</evidence>
<feature type="region of interest" description="Disordered" evidence="1">
    <location>
        <begin position="1"/>
        <end position="44"/>
    </location>
</feature>
<evidence type="ECO:0000256" key="1">
    <source>
        <dbReference type="SAM" id="MobiDB-lite"/>
    </source>
</evidence>
<feature type="compositionally biased region" description="Polar residues" evidence="1">
    <location>
        <begin position="461"/>
        <end position="483"/>
    </location>
</feature>
<dbReference type="Proteomes" id="UP000011074">
    <property type="component" value="Chromosome"/>
</dbReference>
<feature type="compositionally biased region" description="Low complexity" evidence="1">
    <location>
        <begin position="7"/>
        <end position="18"/>
    </location>
</feature>
<feature type="compositionally biased region" description="Low complexity" evidence="1">
    <location>
        <begin position="231"/>
        <end position="241"/>
    </location>
</feature>
<name>A0A8A1UUI2_STRR1</name>
<reference evidence="2" key="3">
    <citation type="journal article" date="2021" name="bioRxiv">
        <title>Bilateral symmetry of linear streptomycete chromosomes.</title>
        <authorList>
            <person name="Algora-Gallardo L."/>
            <person name="Schniete J.K."/>
            <person name="Mark D.R."/>
            <person name="Hunter I.S."/>
            <person name="Herron P.R."/>
        </authorList>
    </citation>
    <scope>NUCLEOTIDE SEQUENCE</scope>
    <source>
        <strain evidence="2">ATCC 10970</strain>
    </source>
</reference>
<sequence length="483" mass="49732">MADAKLTTAPCAPTASPAISRPRLAAPGYGKRSAPDQNRRHRDDFTGLPEREAFIAAFIDRLPDGAAMDVKTLAATQPRYGQQAVRSALTHLSTAGHLRRVQETVGNGGTQWVYRTYFTRTARNDTWWHHFLTGNTPPQHPPDERPPTPAPTPAVPDPDCAPPDPDAPAPAVPDPASRAPAPPEPALPDPTALDPAAVAPASPDAAPPDPVALDPAVVAPASPDAAPPDPVALDPAALAPALPDPASPAPAAPDPALPVPATPEPAPPDPVIPAPAPAAPDPASLAPEIPEPPLRTATPVRTEATTNPHPAPPPHSPAYAALAALGTADPRMILSAAECTALEALAAQWLARGVSATHLITVLTAGLPPEVHSPGAIARTRLTTKLPPAPLPNPTPGQAPEHAPTRIMECTECGVPGRPEALPGGLCRNCRGDTPAPDPTTARDHAQRTAHFAHLCRSRSRPGSTAASTQRVGSGNSHQTNPN</sequence>
<reference evidence="2" key="2">
    <citation type="submission" date="2020-01" db="EMBL/GenBank/DDBJ databases">
        <authorList>
            <person name="Algora L."/>
            <person name="Schniete J.K."/>
            <person name="MacFadyen A."/>
            <person name="Hoskisson P.A."/>
            <person name="Hunter I.S."/>
            <person name="Herron P.R."/>
        </authorList>
    </citation>
    <scope>NUCLEOTIDE SEQUENCE</scope>
    <source>
        <strain evidence="2">ATCC 10970</strain>
    </source>
</reference>
<organism evidence="2 3">
    <name type="scientific">Streptomyces rimosus subsp. rimosus (strain ATCC 10970 / DSM 40260 / JCM 4667 / NRRL 2234)</name>
    <dbReference type="NCBI Taxonomy" id="1265868"/>
    <lineage>
        <taxon>Bacteria</taxon>
        <taxon>Bacillati</taxon>
        <taxon>Actinomycetota</taxon>
        <taxon>Actinomycetes</taxon>
        <taxon>Kitasatosporales</taxon>
        <taxon>Streptomycetaceae</taxon>
        <taxon>Streptomyces</taxon>
    </lineage>
</organism>